<evidence type="ECO:0000313" key="3">
    <source>
        <dbReference type="EMBL" id="PJM74267.1"/>
    </source>
</evidence>
<feature type="chain" id="PRO_5014942099" evidence="1">
    <location>
        <begin position="20"/>
        <end position="87"/>
    </location>
</feature>
<accession>A0A2M9HBT2</accession>
<evidence type="ECO:0000259" key="2">
    <source>
        <dbReference type="PROSITE" id="PS51782"/>
    </source>
</evidence>
<comment type="caution">
    <text evidence="3">The sequence shown here is derived from an EMBL/GenBank/DDBJ whole genome shotgun (WGS) entry which is preliminary data.</text>
</comment>
<reference evidence="3 4" key="1">
    <citation type="submission" date="2017-10" db="EMBL/GenBank/DDBJ databases">
        <title>Draft genome sequences of strains TRE 1, TRE 9, TRE H and TRI 7, isolated from tamarins, belonging to four potential novel Bifidobacterium species.</title>
        <authorList>
            <person name="Mattarelli P."/>
            <person name="Modesto M."/>
            <person name="Puglisi E."/>
            <person name="Morelli L."/>
            <person name="Spezio C."/>
            <person name="Bonetti A."/>
            <person name="Sandri C."/>
        </authorList>
    </citation>
    <scope>NUCLEOTIDE SEQUENCE [LARGE SCALE GENOMIC DNA]</scope>
    <source>
        <strain evidence="4">TRE1</strain>
    </source>
</reference>
<organism evidence="3 4">
    <name type="scientific">Bifidobacterium primatium</name>
    <dbReference type="NCBI Taxonomy" id="2045438"/>
    <lineage>
        <taxon>Bacteria</taxon>
        <taxon>Bacillati</taxon>
        <taxon>Actinomycetota</taxon>
        <taxon>Actinomycetes</taxon>
        <taxon>Bifidobacteriales</taxon>
        <taxon>Bifidobacteriaceae</taxon>
        <taxon>Bifidobacterium</taxon>
    </lineage>
</organism>
<dbReference type="Pfam" id="PF01476">
    <property type="entry name" value="LysM"/>
    <property type="match status" value="1"/>
</dbReference>
<keyword evidence="1" id="KW-0732">Signal</keyword>
<dbReference type="AlphaFoldDB" id="A0A2M9HBT2"/>
<dbReference type="CDD" id="cd00118">
    <property type="entry name" value="LysM"/>
    <property type="match status" value="1"/>
</dbReference>
<dbReference type="Gene3D" id="3.10.350.10">
    <property type="entry name" value="LysM domain"/>
    <property type="match status" value="1"/>
</dbReference>
<name>A0A2M9HBT2_9BIFI</name>
<protein>
    <submittedName>
        <fullName evidence="3">Peptidoglycan-binding protein</fullName>
    </submittedName>
</protein>
<feature type="domain" description="LysM" evidence="2">
    <location>
        <begin position="30"/>
        <end position="80"/>
    </location>
</feature>
<dbReference type="SMART" id="SM00257">
    <property type="entry name" value="LysM"/>
    <property type="match status" value="1"/>
</dbReference>
<feature type="signal peptide" evidence="1">
    <location>
        <begin position="1"/>
        <end position="19"/>
    </location>
</feature>
<dbReference type="OrthoDB" id="5084290at2"/>
<dbReference type="EMBL" id="PEBI01000001">
    <property type="protein sequence ID" value="PJM74267.1"/>
    <property type="molecule type" value="Genomic_DNA"/>
</dbReference>
<dbReference type="SUPFAM" id="SSF54106">
    <property type="entry name" value="LysM domain"/>
    <property type="match status" value="1"/>
</dbReference>
<dbReference type="InterPro" id="IPR018392">
    <property type="entry name" value="LysM"/>
</dbReference>
<dbReference type="Proteomes" id="UP000229095">
    <property type="component" value="Unassembled WGS sequence"/>
</dbReference>
<gene>
    <name evidence="3" type="ORF">CS006_00090</name>
</gene>
<evidence type="ECO:0000313" key="4">
    <source>
        <dbReference type="Proteomes" id="UP000229095"/>
    </source>
</evidence>
<keyword evidence="4" id="KW-1185">Reference proteome</keyword>
<proteinExistence type="predicted"/>
<evidence type="ECO:0000256" key="1">
    <source>
        <dbReference type="SAM" id="SignalP"/>
    </source>
</evidence>
<dbReference type="PROSITE" id="PS51782">
    <property type="entry name" value="LYSM"/>
    <property type="match status" value="1"/>
</dbReference>
<dbReference type="InterPro" id="IPR036779">
    <property type="entry name" value="LysM_dom_sf"/>
</dbReference>
<sequence>MLTLVLSCIAYSMAVPAMEADSATGPMEVTSYTVGPGDTLWSYAQTITPRGGNVNDAVDELMRVNQLDSPALQVGQRIVVPVRHGDA</sequence>